<reference evidence="2 3" key="1">
    <citation type="submission" date="2019-03" db="EMBL/GenBank/DDBJ databases">
        <title>First draft genome of Liparis tanakae, snailfish: a comprehensive survey of snailfish specific genes.</title>
        <authorList>
            <person name="Kim W."/>
            <person name="Song I."/>
            <person name="Jeong J.-H."/>
            <person name="Kim D."/>
            <person name="Kim S."/>
            <person name="Ryu S."/>
            <person name="Song J.Y."/>
            <person name="Lee S.K."/>
        </authorList>
    </citation>
    <scope>NUCLEOTIDE SEQUENCE [LARGE SCALE GENOMIC DNA]</scope>
    <source>
        <tissue evidence="2">Muscle</tissue>
    </source>
</reference>
<protein>
    <submittedName>
        <fullName evidence="2">Uncharacterized protein</fullName>
    </submittedName>
</protein>
<evidence type="ECO:0000256" key="1">
    <source>
        <dbReference type="SAM" id="MobiDB-lite"/>
    </source>
</evidence>
<dbReference type="EMBL" id="SRLO01004352">
    <property type="protein sequence ID" value="TNN30567.1"/>
    <property type="molecule type" value="Genomic_DNA"/>
</dbReference>
<dbReference type="Proteomes" id="UP000314294">
    <property type="component" value="Unassembled WGS sequence"/>
</dbReference>
<organism evidence="2 3">
    <name type="scientific">Liparis tanakae</name>
    <name type="common">Tanaka's snailfish</name>
    <dbReference type="NCBI Taxonomy" id="230148"/>
    <lineage>
        <taxon>Eukaryota</taxon>
        <taxon>Metazoa</taxon>
        <taxon>Chordata</taxon>
        <taxon>Craniata</taxon>
        <taxon>Vertebrata</taxon>
        <taxon>Euteleostomi</taxon>
        <taxon>Actinopterygii</taxon>
        <taxon>Neopterygii</taxon>
        <taxon>Teleostei</taxon>
        <taxon>Neoteleostei</taxon>
        <taxon>Acanthomorphata</taxon>
        <taxon>Eupercaria</taxon>
        <taxon>Perciformes</taxon>
        <taxon>Cottioidei</taxon>
        <taxon>Cottales</taxon>
        <taxon>Liparidae</taxon>
        <taxon>Liparis</taxon>
    </lineage>
</organism>
<evidence type="ECO:0000313" key="3">
    <source>
        <dbReference type="Proteomes" id="UP000314294"/>
    </source>
</evidence>
<name>A0A4Z2ENQ7_9TELE</name>
<sequence>MQRDSQRTAVTVVIGGDGRSQEVVGGDMRPPALQASSPQGLHQAPQRGGGHSSTSSTSSTSNSLPKNIKEHHSTHRHSAHVERKQVVLEPPVVHVPPAALRAVDQRLPQEAEPRSALPAQALRPAAGGPCRQQPVPRGAHRLPPGLDIFQAVALGAVARRRSHPEPGAAAAFVSAVVAGHGITEAGIQSAEGLVEHALWSCACTTEADTV</sequence>
<gene>
    <name evidence="2" type="ORF">EYF80_059282</name>
</gene>
<keyword evidence="3" id="KW-1185">Reference proteome</keyword>
<accession>A0A4Z2ENQ7</accession>
<evidence type="ECO:0000313" key="2">
    <source>
        <dbReference type="EMBL" id="TNN30567.1"/>
    </source>
</evidence>
<comment type="caution">
    <text evidence="2">The sequence shown here is derived from an EMBL/GenBank/DDBJ whole genome shotgun (WGS) entry which is preliminary data.</text>
</comment>
<dbReference type="AlphaFoldDB" id="A0A4Z2ENQ7"/>
<proteinExistence type="predicted"/>
<feature type="compositionally biased region" description="Low complexity" evidence="1">
    <location>
        <begin position="52"/>
        <end position="63"/>
    </location>
</feature>
<feature type="region of interest" description="Disordered" evidence="1">
    <location>
        <begin position="1"/>
        <end position="90"/>
    </location>
</feature>